<dbReference type="Gene3D" id="3.30.497.10">
    <property type="entry name" value="Antithrombin, subunit I, domain 2"/>
    <property type="match status" value="1"/>
</dbReference>
<evidence type="ECO:0000259" key="2">
    <source>
        <dbReference type="Pfam" id="PF00079"/>
    </source>
</evidence>
<dbReference type="InterPro" id="IPR042178">
    <property type="entry name" value="Serpin_sf_1"/>
</dbReference>
<evidence type="ECO:0000313" key="3">
    <source>
        <dbReference type="EMBL" id="KAJ4792658.1"/>
    </source>
</evidence>
<dbReference type="SUPFAM" id="SSF56574">
    <property type="entry name" value="Serpins"/>
    <property type="match status" value="1"/>
</dbReference>
<dbReference type="GO" id="GO:0005615">
    <property type="term" value="C:extracellular space"/>
    <property type="evidence" value="ECO:0007669"/>
    <property type="project" value="InterPro"/>
</dbReference>
<organism evidence="3 4">
    <name type="scientific">Rhynchospora pubera</name>
    <dbReference type="NCBI Taxonomy" id="906938"/>
    <lineage>
        <taxon>Eukaryota</taxon>
        <taxon>Viridiplantae</taxon>
        <taxon>Streptophyta</taxon>
        <taxon>Embryophyta</taxon>
        <taxon>Tracheophyta</taxon>
        <taxon>Spermatophyta</taxon>
        <taxon>Magnoliopsida</taxon>
        <taxon>Liliopsida</taxon>
        <taxon>Poales</taxon>
        <taxon>Cyperaceae</taxon>
        <taxon>Cyperoideae</taxon>
        <taxon>Rhynchosporeae</taxon>
        <taxon>Rhynchospora</taxon>
    </lineage>
</organism>
<name>A0AAV8FH92_9POAL</name>
<keyword evidence="4" id="KW-1185">Reference proteome</keyword>
<reference evidence="3" key="1">
    <citation type="submission" date="2022-08" db="EMBL/GenBank/DDBJ databases">
        <authorList>
            <person name="Marques A."/>
        </authorList>
    </citation>
    <scope>NUCLEOTIDE SEQUENCE</scope>
    <source>
        <strain evidence="3">RhyPub2mFocal</strain>
        <tissue evidence="3">Leaves</tissue>
    </source>
</reference>
<evidence type="ECO:0000256" key="1">
    <source>
        <dbReference type="ARBA" id="ARBA00009500"/>
    </source>
</evidence>
<dbReference type="AlphaFoldDB" id="A0AAV8FH92"/>
<dbReference type="InterPro" id="IPR023796">
    <property type="entry name" value="Serpin_dom"/>
</dbReference>
<protein>
    <submittedName>
        <fullName evidence="3">Serpin family protein</fullName>
    </submittedName>
</protein>
<dbReference type="InterPro" id="IPR000215">
    <property type="entry name" value="Serpin_fam"/>
</dbReference>
<comment type="caution">
    <text evidence="3">The sequence shown here is derived from an EMBL/GenBank/DDBJ whole genome shotgun (WGS) entry which is preliminary data.</text>
</comment>
<dbReference type="InterPro" id="IPR036186">
    <property type="entry name" value="Serpin_sf"/>
</dbReference>
<dbReference type="EMBL" id="JAMFTS010000002">
    <property type="protein sequence ID" value="KAJ4792658.1"/>
    <property type="molecule type" value="Genomic_DNA"/>
</dbReference>
<dbReference type="PANTHER" id="PTHR11461">
    <property type="entry name" value="SERINE PROTEASE INHIBITOR, SERPIN"/>
    <property type="match status" value="1"/>
</dbReference>
<dbReference type="Proteomes" id="UP001140206">
    <property type="component" value="Chromosome 2"/>
</dbReference>
<dbReference type="Pfam" id="PF00079">
    <property type="entry name" value="Serpin"/>
    <property type="match status" value="1"/>
</dbReference>
<evidence type="ECO:0000313" key="4">
    <source>
        <dbReference type="Proteomes" id="UP001140206"/>
    </source>
</evidence>
<dbReference type="GO" id="GO:0004867">
    <property type="term" value="F:serine-type endopeptidase inhibitor activity"/>
    <property type="evidence" value="ECO:0007669"/>
    <property type="project" value="InterPro"/>
</dbReference>
<accession>A0AAV8FH92</accession>
<gene>
    <name evidence="3" type="ORF">LUZ62_043904</name>
</gene>
<sequence>MDMRKAIIAQTSFSLRLSSHLLSFSNNLAFSPLSLHSLLGLLAAGSSGPTHDQLLSFLGSPVASELAALHSQISNVILADGSAAGGPCLCYAGGVWVDASRNLKNSFREVAGSVYKAEAHSVPFRSMPEECRNQINNWVEQMTTGKIKELLPSR</sequence>
<proteinExistence type="inferred from homology"/>
<comment type="similarity">
    <text evidence="1">Belongs to the serpin family.</text>
</comment>
<feature type="domain" description="Serpin" evidence="2">
    <location>
        <begin position="9"/>
        <end position="153"/>
    </location>
</feature>
<dbReference type="PANTHER" id="PTHR11461:SF211">
    <property type="entry name" value="GH10112P-RELATED"/>
    <property type="match status" value="1"/>
</dbReference>